<dbReference type="PANTHER" id="PTHR12307">
    <property type="entry name" value="PROTEIN PHOSPHATASE 1 REGULATORY SUBUNIT"/>
    <property type="match status" value="1"/>
</dbReference>
<dbReference type="AlphaFoldDB" id="A0A383V2H5"/>
<evidence type="ECO:0000313" key="4">
    <source>
        <dbReference type="Proteomes" id="UP000275772"/>
    </source>
</evidence>
<dbReference type="PANTHER" id="PTHR12307:SF36">
    <property type="entry name" value="GLYCOGEN-BINDING SUBUNIT 76A"/>
    <property type="match status" value="1"/>
</dbReference>
<sequence length="736" mass="81634">MPYTSPSSRSPATSASQSPNDSRRPSFQTGSFASPKSELPRSASYLSHHRRSASLKAPVRGLKFLEPQPEWAGECRGLKSSLRQSPPPVTQERLIPTGAVISPPESSNNSSDDESRNLNNRYLRLENLGELKAAIHDIEQHRSEPHTQIQLDSDKTDQAITLLAPAELNKIEKSSDDMNISAPRRLAHYRAKTEGVIFNLSAPPTVSEKLLTGSDDENMSDDEDLLSVCKPPMVRKKSGELVRPALRPSSARRRPSSMPGTPTFSKAVHFDSQLEHIRHFLQVDRPLAVSAGSSPVPAYDSDNEFPFGEDERRDSIYEWEIVVANFPPETSLRLAQAVRVERVFLSSDNKTLVGMVAVANLAFNKLVVVRFTLDYWKTTSEVVAEFNQDVRQPARDGYDRFSFNIKLTDQANLEAKTMFFCVKYCVNGVEYWDNNDSTNFQVDFRKKKISGKGAKRWQDSSAKSSRQSLPRSSHRSPALRPRSIPMAFDDFSDGFSDKYALSDFKNTVRDYLGEATALDRNDDEGTISRSLESHGRRYGQINGNVFGNRYDFGASLTAAIKSANLSGRDRCDGYIPKKATWDESVSPLSVEPQVPVLSDGTDKTSSSSYNMARPNGNEKPCLSSQSYNELLDKYCFFGSAKGTPQLKDDNVHTSAFSSRNNGAYDYGSMNISTSNSPGGNDIQHHLTSQNVGARRSRSPSPGSTTGYVSGMFPMYQNFHDSFPFLDAHAATAIRGQ</sequence>
<feature type="domain" description="CBM21" evidence="2">
    <location>
        <begin position="330"/>
        <end position="443"/>
    </location>
</feature>
<dbReference type="InterPro" id="IPR005036">
    <property type="entry name" value="CBM21_dom"/>
</dbReference>
<proteinExistence type="predicted"/>
<dbReference type="GO" id="GO:2001069">
    <property type="term" value="F:glycogen binding"/>
    <property type="evidence" value="ECO:0007669"/>
    <property type="project" value="TreeGrafter"/>
</dbReference>
<feature type="region of interest" description="Disordered" evidence="1">
    <location>
        <begin position="453"/>
        <end position="481"/>
    </location>
</feature>
<feature type="region of interest" description="Disordered" evidence="1">
    <location>
        <begin position="1"/>
        <end position="61"/>
    </location>
</feature>
<dbReference type="GO" id="GO:0005979">
    <property type="term" value="P:regulation of glycogen biosynthetic process"/>
    <property type="evidence" value="ECO:0007669"/>
    <property type="project" value="TreeGrafter"/>
</dbReference>
<feature type="compositionally biased region" description="Low complexity" evidence="1">
    <location>
        <begin position="1"/>
        <end position="19"/>
    </location>
</feature>
<gene>
    <name evidence="3" type="ORF">BLGHR1_16818</name>
</gene>
<dbReference type="EMBL" id="UNSH01000086">
    <property type="protein sequence ID" value="SZF06015.1"/>
    <property type="molecule type" value="Genomic_DNA"/>
</dbReference>
<evidence type="ECO:0000259" key="2">
    <source>
        <dbReference type="PROSITE" id="PS51159"/>
    </source>
</evidence>
<accession>A0A383V2H5</accession>
<feature type="region of interest" description="Disordered" evidence="1">
    <location>
        <begin position="238"/>
        <end position="262"/>
    </location>
</feature>
<dbReference type="Pfam" id="PF03370">
    <property type="entry name" value="CBM_21"/>
    <property type="match status" value="1"/>
</dbReference>
<protein>
    <recommendedName>
        <fullName evidence="2">CBM21 domain-containing protein</fullName>
    </recommendedName>
</protein>
<feature type="region of interest" description="Disordered" evidence="1">
    <location>
        <begin position="677"/>
        <end position="705"/>
    </location>
</feature>
<feature type="region of interest" description="Disordered" evidence="1">
    <location>
        <begin position="78"/>
        <end position="116"/>
    </location>
</feature>
<dbReference type="InterPro" id="IPR050782">
    <property type="entry name" value="PP1_regulatory_subunit_3"/>
</dbReference>
<dbReference type="VEuPathDB" id="FungiDB:BLGHR1_16818"/>
<evidence type="ECO:0000256" key="1">
    <source>
        <dbReference type="SAM" id="MobiDB-lite"/>
    </source>
</evidence>
<feature type="compositionally biased region" description="Polar residues" evidence="1">
    <location>
        <begin position="459"/>
        <end position="471"/>
    </location>
</feature>
<evidence type="ECO:0000313" key="3">
    <source>
        <dbReference type="EMBL" id="SZF06015.1"/>
    </source>
</evidence>
<dbReference type="Proteomes" id="UP000275772">
    <property type="component" value="Unassembled WGS sequence"/>
</dbReference>
<dbReference type="InterPro" id="IPR038175">
    <property type="entry name" value="CBM21_dom_sf"/>
</dbReference>
<reference evidence="3 4" key="1">
    <citation type="submission" date="2017-11" db="EMBL/GenBank/DDBJ databases">
        <authorList>
            <person name="Kracher B."/>
        </authorList>
    </citation>
    <scope>NUCLEOTIDE SEQUENCE [LARGE SCALE GENOMIC DNA]</scope>
    <source>
        <strain evidence="3 4">RACE1</strain>
    </source>
</reference>
<dbReference type="PROSITE" id="PS51159">
    <property type="entry name" value="CBM21"/>
    <property type="match status" value="1"/>
</dbReference>
<dbReference type="GO" id="GO:0000164">
    <property type="term" value="C:protein phosphatase type 1 complex"/>
    <property type="evidence" value="ECO:0007669"/>
    <property type="project" value="TreeGrafter"/>
</dbReference>
<dbReference type="GO" id="GO:0008157">
    <property type="term" value="F:protein phosphatase 1 binding"/>
    <property type="evidence" value="ECO:0007669"/>
    <property type="project" value="TreeGrafter"/>
</dbReference>
<feature type="compositionally biased region" description="Polar residues" evidence="1">
    <location>
        <begin position="25"/>
        <end position="34"/>
    </location>
</feature>
<name>A0A383V2H5_BLUHO</name>
<dbReference type="Gene3D" id="2.60.40.2440">
    <property type="entry name" value="Carbohydrate binding type-21 domain"/>
    <property type="match status" value="1"/>
</dbReference>
<feature type="region of interest" description="Disordered" evidence="1">
    <location>
        <begin position="593"/>
        <end position="617"/>
    </location>
</feature>
<organism evidence="3 4">
    <name type="scientific">Blumeria hordei</name>
    <name type="common">Barley powdery mildew</name>
    <name type="synonym">Blumeria graminis f. sp. hordei</name>
    <dbReference type="NCBI Taxonomy" id="2867405"/>
    <lineage>
        <taxon>Eukaryota</taxon>
        <taxon>Fungi</taxon>
        <taxon>Dikarya</taxon>
        <taxon>Ascomycota</taxon>
        <taxon>Pezizomycotina</taxon>
        <taxon>Leotiomycetes</taxon>
        <taxon>Erysiphales</taxon>
        <taxon>Erysiphaceae</taxon>
        <taxon>Blumeria</taxon>
    </lineage>
</organism>